<dbReference type="Gene3D" id="2.120.10.30">
    <property type="entry name" value="TolB, C-terminal domain"/>
    <property type="match status" value="1"/>
</dbReference>
<dbReference type="InterPro" id="IPR010686">
    <property type="entry name" value="OBAP-like"/>
</dbReference>
<protein>
    <recommendedName>
        <fullName evidence="2">SMP-30/Gluconolactonase/LRE-like region domain-containing protein</fullName>
    </recommendedName>
</protein>
<dbReference type="InterPro" id="IPR013658">
    <property type="entry name" value="SGL"/>
</dbReference>
<reference evidence="3" key="1">
    <citation type="submission" date="2021-12" db="EMBL/GenBank/DDBJ databases">
        <title>Curvularia clavata genome.</title>
        <authorList>
            <person name="Cao Y."/>
        </authorList>
    </citation>
    <scope>NUCLEOTIDE SEQUENCE</scope>
    <source>
        <strain evidence="3">Yc1106</strain>
    </source>
</reference>
<organism evidence="3 4">
    <name type="scientific">Curvularia clavata</name>
    <dbReference type="NCBI Taxonomy" id="95742"/>
    <lineage>
        <taxon>Eukaryota</taxon>
        <taxon>Fungi</taxon>
        <taxon>Dikarya</taxon>
        <taxon>Ascomycota</taxon>
        <taxon>Pezizomycotina</taxon>
        <taxon>Dothideomycetes</taxon>
        <taxon>Pleosporomycetidae</taxon>
        <taxon>Pleosporales</taxon>
        <taxon>Pleosporineae</taxon>
        <taxon>Pleosporaceae</taxon>
        <taxon>Curvularia</taxon>
    </lineage>
</organism>
<dbReference type="VEuPathDB" id="FungiDB:yc1106_09341"/>
<sequence>MNFYPPPPTITASLYYRVPDEVRCKDRDSEWRGGFSRTFQNIFLEGPVYTSSGDLYVVDIPYGRILSISPSKDVKVEAEWDGEPNGLAVDPEGKIAIADYKQGILTFDPSTGKITPRLSRRNLERFKGPNDLIFSSRGDLYFTDQGQTGLTDPTGRVYRLSPDGKLDTLVENGVSPNGLVLSPDEKFLFVAMTRSNAVWRLPLHADGTTSKAGLFFQSFGTAGPDGLAMDEEGSLFNFAPVKRVCAHLNAFHAYAHDPKRPAVEANHYCAHLNDEVRQCILYDSPEPGARIIGIEYMISPKLYETLDAEEQKLWHSHVFEVKSGMLIMPRPTGVPETAWEVAENREMEEVVELYGKIYHLWQTDRGDKLPLGPPQLMTSYTAADQMPDFEKRLADRDQRFSSNYKRKKEVREYIEVPKIHENADATWAKEGMGH</sequence>
<proteinExistence type="inferred from homology"/>
<name>A0A9Q8ZHI4_CURCL</name>
<dbReference type="AlphaFoldDB" id="A0A9Q8ZHI4"/>
<dbReference type="Pfam" id="PF06884">
    <property type="entry name" value="DUF1264"/>
    <property type="match status" value="1"/>
</dbReference>
<dbReference type="EMBL" id="CP089280">
    <property type="protein sequence ID" value="USP82067.1"/>
    <property type="molecule type" value="Genomic_DNA"/>
</dbReference>
<accession>A0A9Q8ZHI4</accession>
<dbReference type="InterPro" id="IPR011042">
    <property type="entry name" value="6-blade_b-propeller_TolB-like"/>
</dbReference>
<dbReference type="PANTHER" id="PTHR31360:SF0">
    <property type="entry name" value="OIL BODY-ASSOCIATED PROTEIN 1B"/>
    <property type="match status" value="1"/>
</dbReference>
<dbReference type="OrthoDB" id="1901244at2759"/>
<dbReference type="PANTHER" id="PTHR31360">
    <property type="match status" value="1"/>
</dbReference>
<evidence type="ECO:0000313" key="4">
    <source>
        <dbReference type="Proteomes" id="UP001056012"/>
    </source>
</evidence>
<gene>
    <name evidence="3" type="ORF">yc1106_09341</name>
</gene>
<evidence type="ECO:0000256" key="1">
    <source>
        <dbReference type="ARBA" id="ARBA00009740"/>
    </source>
</evidence>
<comment type="similarity">
    <text evidence="1">Belongs to the OBAP family.</text>
</comment>
<dbReference type="Proteomes" id="UP001056012">
    <property type="component" value="Chromosome 7"/>
</dbReference>
<feature type="domain" description="SMP-30/Gluconolactonase/LRE-like region" evidence="2">
    <location>
        <begin position="45"/>
        <end position="237"/>
    </location>
</feature>
<evidence type="ECO:0000259" key="2">
    <source>
        <dbReference type="Pfam" id="PF08450"/>
    </source>
</evidence>
<dbReference type="SUPFAM" id="SSF63829">
    <property type="entry name" value="Calcium-dependent phosphotriesterase"/>
    <property type="match status" value="1"/>
</dbReference>
<evidence type="ECO:0000313" key="3">
    <source>
        <dbReference type="EMBL" id="USP82067.1"/>
    </source>
</evidence>
<keyword evidence="4" id="KW-1185">Reference proteome</keyword>
<dbReference type="Pfam" id="PF08450">
    <property type="entry name" value="SGL"/>
    <property type="match status" value="1"/>
</dbReference>